<dbReference type="InterPro" id="IPR013692">
    <property type="entry name" value="CapD_C"/>
</dbReference>
<proteinExistence type="inferred from homology"/>
<protein>
    <recommendedName>
        <fullName evidence="4">UDP-glucose 4-epimerase</fullName>
        <ecNumber evidence="3">5.1.3.2</ecNumber>
    </recommendedName>
    <alternativeName>
        <fullName evidence="8">Galactowaldenase</fullName>
    </alternativeName>
    <alternativeName>
        <fullName evidence="7">UDP-galactose 4-epimerase</fullName>
    </alternativeName>
</protein>
<evidence type="ECO:0000256" key="2">
    <source>
        <dbReference type="ARBA" id="ARBA00007430"/>
    </source>
</evidence>
<dbReference type="GO" id="GO:0009103">
    <property type="term" value="P:lipopolysaccharide biosynthetic process"/>
    <property type="evidence" value="ECO:0007669"/>
    <property type="project" value="UniProtKB-KW"/>
</dbReference>
<evidence type="ECO:0000313" key="12">
    <source>
        <dbReference type="Proteomes" id="UP000824116"/>
    </source>
</evidence>
<comment type="caution">
    <text evidence="11">The sequence shown here is derived from an EMBL/GenBank/DDBJ whole genome shotgun (WGS) entry which is preliminary data.</text>
</comment>
<evidence type="ECO:0000256" key="1">
    <source>
        <dbReference type="ARBA" id="ARBA00000083"/>
    </source>
</evidence>
<dbReference type="Gene3D" id="3.40.50.720">
    <property type="entry name" value="NAD(P)-binding Rossmann-like Domain"/>
    <property type="match status" value="1"/>
</dbReference>
<sequence>MSTIFKDKTLLITGGTGSFGNAVLNRFLDTDIGEIRIFSRDEKKQDDMRHEYQVKYPEASNKIKFYIGDVRDLQSVKNAMHGVDYIFHAAALKQVPSCEFFPIEAVKTNVLGTENVLTAAIEAGVKKVICLSTDKAAYPVNAMGTSKAMMEKVIVAKSRTVSPEKTSICCTRYGNVMCSRGSVIPLWIEQIKSGNPITVTEPSMTRFIMSLEEAVELVVFAFQNAESGDIMVQKAPACTIEVQAQAVKELFHSDDEIKVIGIRHGEKMYETLLTNEECANAVDMGNFYRVPCDKRDLNYDKYFKDGDVERNPLTEFNSNNTELLDVEQVKEKLLSLKYIRDELEEWKEKNDQ</sequence>
<dbReference type="InterPro" id="IPR051203">
    <property type="entry name" value="Polysaccharide_Synthase-Rel"/>
</dbReference>
<evidence type="ECO:0000256" key="4">
    <source>
        <dbReference type="ARBA" id="ARBA00018569"/>
    </source>
</evidence>
<dbReference type="Pfam" id="PF08485">
    <property type="entry name" value="Polysacc_syn_2C"/>
    <property type="match status" value="1"/>
</dbReference>
<comment type="similarity">
    <text evidence="2">Belongs to the polysaccharide synthase family.</text>
</comment>
<dbReference type="PANTHER" id="PTHR43318:SF2">
    <property type="entry name" value="UDP-N-ACETYLGLUCOSAMINE 4,6-DEHYDRATASE (INVERTING)"/>
    <property type="match status" value="1"/>
</dbReference>
<dbReference type="Pfam" id="PF02719">
    <property type="entry name" value="Polysacc_synt_2"/>
    <property type="match status" value="1"/>
</dbReference>
<dbReference type="GO" id="GO:0003978">
    <property type="term" value="F:UDP-glucose 4-epimerase activity"/>
    <property type="evidence" value="ECO:0007669"/>
    <property type="project" value="UniProtKB-EC"/>
</dbReference>
<evidence type="ECO:0000259" key="10">
    <source>
        <dbReference type="Pfam" id="PF08485"/>
    </source>
</evidence>
<accession>A0A9D2G915</accession>
<keyword evidence="5" id="KW-0448">Lipopolysaccharide biosynthesis</keyword>
<dbReference type="CDD" id="cd05237">
    <property type="entry name" value="UDP_invert_4-6DH_SDR_e"/>
    <property type="match status" value="1"/>
</dbReference>
<reference evidence="11" key="2">
    <citation type="submission" date="2021-04" db="EMBL/GenBank/DDBJ databases">
        <authorList>
            <person name="Gilroy R."/>
        </authorList>
    </citation>
    <scope>NUCLEOTIDE SEQUENCE</scope>
    <source>
        <strain evidence="11">CHK196-3914</strain>
    </source>
</reference>
<dbReference type="SUPFAM" id="SSF51735">
    <property type="entry name" value="NAD(P)-binding Rossmann-fold domains"/>
    <property type="match status" value="1"/>
</dbReference>
<evidence type="ECO:0000256" key="3">
    <source>
        <dbReference type="ARBA" id="ARBA00013189"/>
    </source>
</evidence>
<evidence type="ECO:0000256" key="6">
    <source>
        <dbReference type="ARBA" id="ARBA00023235"/>
    </source>
</evidence>
<evidence type="ECO:0000256" key="8">
    <source>
        <dbReference type="ARBA" id="ARBA00033067"/>
    </source>
</evidence>
<dbReference type="EC" id="5.1.3.2" evidence="3"/>
<dbReference type="InterPro" id="IPR036291">
    <property type="entry name" value="NAD(P)-bd_dom_sf"/>
</dbReference>
<keyword evidence="6" id="KW-0413">Isomerase</keyword>
<feature type="domain" description="Polysaccharide biosynthesis protein CapD-like" evidence="9">
    <location>
        <begin position="10"/>
        <end position="290"/>
    </location>
</feature>
<evidence type="ECO:0000259" key="9">
    <source>
        <dbReference type="Pfam" id="PF02719"/>
    </source>
</evidence>
<reference evidence="11" key="1">
    <citation type="journal article" date="2021" name="PeerJ">
        <title>Extensive microbial diversity within the chicken gut microbiome revealed by metagenomics and culture.</title>
        <authorList>
            <person name="Gilroy R."/>
            <person name="Ravi A."/>
            <person name="Getino M."/>
            <person name="Pursley I."/>
            <person name="Horton D.L."/>
            <person name="Alikhan N.F."/>
            <person name="Baker D."/>
            <person name="Gharbi K."/>
            <person name="Hall N."/>
            <person name="Watson M."/>
            <person name="Adriaenssens E.M."/>
            <person name="Foster-Nyarko E."/>
            <person name="Jarju S."/>
            <person name="Secka A."/>
            <person name="Antonio M."/>
            <person name="Oren A."/>
            <person name="Chaudhuri R.R."/>
            <person name="La Ragione R."/>
            <person name="Hildebrand F."/>
            <person name="Pallen M.J."/>
        </authorList>
    </citation>
    <scope>NUCLEOTIDE SEQUENCE</scope>
    <source>
        <strain evidence="11">CHK196-3914</strain>
    </source>
</reference>
<dbReference type="AlphaFoldDB" id="A0A9D2G915"/>
<evidence type="ECO:0000256" key="7">
    <source>
        <dbReference type="ARBA" id="ARBA00031367"/>
    </source>
</evidence>
<name>A0A9D2G915_9FIRM</name>
<organism evidence="11 12">
    <name type="scientific">Candidatus Mediterraneibacter stercoravium</name>
    <dbReference type="NCBI Taxonomy" id="2838685"/>
    <lineage>
        <taxon>Bacteria</taxon>
        <taxon>Bacillati</taxon>
        <taxon>Bacillota</taxon>
        <taxon>Clostridia</taxon>
        <taxon>Lachnospirales</taxon>
        <taxon>Lachnospiraceae</taxon>
        <taxon>Mediterraneibacter</taxon>
    </lineage>
</organism>
<dbReference type="PANTHER" id="PTHR43318">
    <property type="entry name" value="UDP-N-ACETYLGLUCOSAMINE 4,6-DEHYDRATASE"/>
    <property type="match status" value="1"/>
</dbReference>
<dbReference type="EMBL" id="DXAY01000210">
    <property type="protein sequence ID" value="HIZ75358.1"/>
    <property type="molecule type" value="Genomic_DNA"/>
</dbReference>
<gene>
    <name evidence="11" type="ORF">H9723_09005</name>
</gene>
<dbReference type="InterPro" id="IPR003869">
    <property type="entry name" value="Polysac_CapD-like"/>
</dbReference>
<comment type="catalytic activity">
    <reaction evidence="1">
        <text>UDP-alpha-D-glucose = UDP-alpha-D-galactose</text>
        <dbReference type="Rhea" id="RHEA:22168"/>
        <dbReference type="ChEBI" id="CHEBI:58885"/>
        <dbReference type="ChEBI" id="CHEBI:66914"/>
        <dbReference type="EC" id="5.1.3.2"/>
    </reaction>
</comment>
<evidence type="ECO:0000256" key="5">
    <source>
        <dbReference type="ARBA" id="ARBA00022985"/>
    </source>
</evidence>
<dbReference type="Proteomes" id="UP000824116">
    <property type="component" value="Unassembled WGS sequence"/>
</dbReference>
<evidence type="ECO:0000313" key="11">
    <source>
        <dbReference type="EMBL" id="HIZ75358.1"/>
    </source>
</evidence>
<feature type="domain" description="UDP-glucose 4-epimerase CapD C-terminal" evidence="10">
    <location>
        <begin position="293"/>
        <end position="340"/>
    </location>
</feature>